<reference evidence="5 6" key="1">
    <citation type="submission" date="2009-07" db="EMBL/GenBank/DDBJ databases">
        <authorList>
            <person name="Madupu R."/>
            <person name="Sebastian Y."/>
            <person name="Durkin A.S."/>
            <person name="Torralba M."/>
            <person name="Methe B."/>
            <person name="Sutton G.G."/>
            <person name="Strausberg R.L."/>
            <person name="Nelson K.E."/>
        </authorList>
    </citation>
    <scope>NUCLEOTIDE SEQUENCE [LARGE SCALE GENOMIC DNA]</scope>
    <source>
        <strain evidence="5 6">RM3268</strain>
    </source>
</reference>
<keyword evidence="1" id="KW-0813">Transport</keyword>
<dbReference type="EMBL" id="ACYG01000022">
    <property type="protein sequence ID" value="EEV17838.1"/>
    <property type="molecule type" value="Genomic_DNA"/>
</dbReference>
<dbReference type="OrthoDB" id="5515229at2"/>
<dbReference type="PANTHER" id="PTHR42734:SF19">
    <property type="entry name" value="IRON COMPOUNDS ABC TRANSPORTER, ATP-BINDING PROTEIN"/>
    <property type="match status" value="1"/>
</dbReference>
<dbReference type="InterPro" id="IPR027417">
    <property type="entry name" value="P-loop_NTPase"/>
</dbReference>
<keyword evidence="6" id="KW-1185">Reference proteome</keyword>
<proteinExistence type="predicted"/>
<organism evidence="5 6">
    <name type="scientific">Campylobacter gracilis RM3268</name>
    <dbReference type="NCBI Taxonomy" id="553220"/>
    <lineage>
        <taxon>Bacteria</taxon>
        <taxon>Pseudomonadati</taxon>
        <taxon>Campylobacterota</taxon>
        <taxon>Epsilonproteobacteria</taxon>
        <taxon>Campylobacterales</taxon>
        <taxon>Campylobacteraceae</taxon>
        <taxon>Campylobacter</taxon>
    </lineage>
</organism>
<keyword evidence="2" id="KW-0547">Nucleotide-binding</keyword>
<dbReference type="InterPro" id="IPR003439">
    <property type="entry name" value="ABC_transporter-like_ATP-bd"/>
</dbReference>
<dbReference type="PROSITE" id="PS50893">
    <property type="entry name" value="ABC_TRANSPORTER_2"/>
    <property type="match status" value="1"/>
</dbReference>
<dbReference type="CDD" id="cd03214">
    <property type="entry name" value="ABC_Iron-Siderophores_B12_Hemin"/>
    <property type="match status" value="1"/>
</dbReference>
<dbReference type="RefSeq" id="WP_005870858.1">
    <property type="nucleotide sequence ID" value="NZ_ACYG01000022.1"/>
</dbReference>
<dbReference type="SMART" id="SM00382">
    <property type="entry name" value="AAA"/>
    <property type="match status" value="1"/>
</dbReference>
<dbReference type="SUPFAM" id="SSF52540">
    <property type="entry name" value="P-loop containing nucleoside triphosphate hydrolases"/>
    <property type="match status" value="1"/>
</dbReference>
<evidence type="ECO:0000313" key="5">
    <source>
        <dbReference type="EMBL" id="EEV17838.1"/>
    </source>
</evidence>
<gene>
    <name evidence="5" type="ORF">CAMGR0001_2205</name>
</gene>
<dbReference type="InterPro" id="IPR003593">
    <property type="entry name" value="AAA+_ATPase"/>
</dbReference>
<evidence type="ECO:0000256" key="3">
    <source>
        <dbReference type="ARBA" id="ARBA00022840"/>
    </source>
</evidence>
<dbReference type="GO" id="GO:0005524">
    <property type="term" value="F:ATP binding"/>
    <property type="evidence" value="ECO:0007669"/>
    <property type="project" value="UniProtKB-KW"/>
</dbReference>
<dbReference type="PANTHER" id="PTHR42734">
    <property type="entry name" value="METAL TRANSPORT SYSTEM ATP-BINDING PROTEIN TM_0124-RELATED"/>
    <property type="match status" value="1"/>
</dbReference>
<dbReference type="GO" id="GO:0016887">
    <property type="term" value="F:ATP hydrolysis activity"/>
    <property type="evidence" value="ECO:0007669"/>
    <property type="project" value="InterPro"/>
</dbReference>
<evidence type="ECO:0000259" key="4">
    <source>
        <dbReference type="PROSITE" id="PS50893"/>
    </source>
</evidence>
<name>C8PH17_9BACT</name>
<evidence type="ECO:0000256" key="1">
    <source>
        <dbReference type="ARBA" id="ARBA00022448"/>
    </source>
</evidence>
<feature type="domain" description="ABC transporter" evidence="4">
    <location>
        <begin position="2"/>
        <end position="239"/>
    </location>
</feature>
<dbReference type="Gene3D" id="3.40.50.300">
    <property type="entry name" value="P-loop containing nucleotide triphosphate hydrolases"/>
    <property type="match status" value="1"/>
</dbReference>
<sequence>MVRVESLDFGYVKSAPLTLRDVNFNLEAGAMLTILGQNGAGKSTLLNLISGTLEPLRGKISIDGKDMASLSAKGRAEIIGYVSQSEVCEYDYSVFEYVLMGRTAHIGIFSQPSENDYKFAQHYMKMLEIWHLKDKIITRLSGGQRQMASIARALCSEPKIVIFDEPTSALDFANQYKFLRATKELLKNGYTVVLATHNPDFALLLGGYVALVKGGGEVAYGKAEQIIKSEILSKLYDLKLDVSYNEKVGRVCCLTYPF</sequence>
<keyword evidence="3 5" id="KW-0067">ATP-binding</keyword>
<evidence type="ECO:0000313" key="6">
    <source>
        <dbReference type="Proteomes" id="UP000005709"/>
    </source>
</evidence>
<dbReference type="eggNOG" id="COG1120">
    <property type="taxonomic scope" value="Bacteria"/>
</dbReference>
<dbReference type="PROSITE" id="PS00211">
    <property type="entry name" value="ABC_TRANSPORTER_1"/>
    <property type="match status" value="1"/>
</dbReference>
<dbReference type="Pfam" id="PF00005">
    <property type="entry name" value="ABC_tran"/>
    <property type="match status" value="1"/>
</dbReference>
<dbReference type="InterPro" id="IPR017871">
    <property type="entry name" value="ABC_transporter-like_CS"/>
</dbReference>
<dbReference type="InterPro" id="IPR050153">
    <property type="entry name" value="Metal_Ion_Import_ABC"/>
</dbReference>
<dbReference type="FunFam" id="3.40.50.300:FF:000134">
    <property type="entry name" value="Iron-enterobactin ABC transporter ATP-binding protein"/>
    <property type="match status" value="1"/>
</dbReference>
<evidence type="ECO:0000256" key="2">
    <source>
        <dbReference type="ARBA" id="ARBA00022741"/>
    </source>
</evidence>
<accession>C8PH17</accession>
<dbReference type="Proteomes" id="UP000005709">
    <property type="component" value="Unassembled WGS sequence"/>
</dbReference>
<protein>
    <submittedName>
        <fullName evidence="5">ABC transporter, ATP-binding protein</fullName>
    </submittedName>
</protein>
<dbReference type="STRING" id="824.CGRAC_2001"/>
<comment type="caution">
    <text evidence="5">The sequence shown here is derived from an EMBL/GenBank/DDBJ whole genome shotgun (WGS) entry which is preliminary data.</text>
</comment>
<dbReference type="AlphaFoldDB" id="C8PH17"/>